<protein>
    <submittedName>
        <fullName evidence="1">F-box family protein with DUF295</fullName>
    </submittedName>
</protein>
<sequence length="323" mass="36019">MKSDRCLRTSSLIIVQSVHLTCLTSFGDARTVSARICGSADLVSETCQDCGSADFMSPRPARIADQADYGPLYPARATRVDLVSSRNLPAGQADHSPLISPAVEVRGIHHRANHSLCVKGRFCRIFGRSLRKFKEKLKSEGSFVSIRIPISNLNSRTFSNQIGHPWPSMCPTFAHDLLCPFESSISNSNSRTFSNQIGHPGLLCAQPLLTIFYVHSNPQSLIRTLILLAFALANPSSRYRQIFCVHSNPQSLFELSYFDQSNWTLVAFILPTLAHNLLCPFESSISNLNSYFDQSNWTLVAFYIANPSSQYRLIFVSIRILNL</sequence>
<evidence type="ECO:0000313" key="1">
    <source>
        <dbReference type="EMBL" id="BBN68237.1"/>
    </source>
</evidence>
<name>A0A5H2XJ17_PRUDU</name>
<reference evidence="1" key="1">
    <citation type="journal article" date="2019" name="Science">
        <title>Mutation of a bHLH transcription factor allowed almond domestication.</title>
        <authorList>
            <person name="Sanchez-Perez R."/>
            <person name="Pavan S."/>
            <person name="Mazzeo R."/>
            <person name="Moldovan C."/>
            <person name="Aiese Cigliano R."/>
            <person name="Del Cueto J."/>
            <person name="Ricciardi F."/>
            <person name="Lotti C."/>
            <person name="Ricciardi L."/>
            <person name="Dicenta F."/>
            <person name="Lopez-Marques R.L."/>
            <person name="Lindberg Moller B."/>
        </authorList>
    </citation>
    <scope>NUCLEOTIDE SEQUENCE</scope>
</reference>
<dbReference type="EMBL" id="AP020681">
    <property type="protein sequence ID" value="BBN68237.1"/>
    <property type="molecule type" value="Genomic_DNA"/>
</dbReference>
<proteinExistence type="predicted"/>
<dbReference type="AlphaFoldDB" id="A0A5H2XJ17"/>
<organism evidence="1">
    <name type="scientific">Prunus dulcis</name>
    <name type="common">Almond</name>
    <name type="synonym">Amygdalus dulcis</name>
    <dbReference type="NCBI Taxonomy" id="3755"/>
    <lineage>
        <taxon>Eukaryota</taxon>
        <taxon>Viridiplantae</taxon>
        <taxon>Streptophyta</taxon>
        <taxon>Embryophyta</taxon>
        <taxon>Tracheophyta</taxon>
        <taxon>Spermatophyta</taxon>
        <taxon>Magnoliopsida</taxon>
        <taxon>eudicotyledons</taxon>
        <taxon>Gunneridae</taxon>
        <taxon>Pentapetalae</taxon>
        <taxon>rosids</taxon>
        <taxon>fabids</taxon>
        <taxon>Rosales</taxon>
        <taxon>Rosaceae</taxon>
        <taxon>Amygdaloideae</taxon>
        <taxon>Amygdaleae</taxon>
        <taxon>Prunus</taxon>
    </lineage>
</organism>
<accession>A0A5H2XJ17</accession>
<gene>
    <name evidence="1" type="ORF">Prudu_344S000200</name>
</gene>